<feature type="region of interest" description="Disordered" evidence="1">
    <location>
        <begin position="1"/>
        <end position="52"/>
    </location>
</feature>
<evidence type="ECO:0000256" key="1">
    <source>
        <dbReference type="SAM" id="MobiDB-lite"/>
    </source>
</evidence>
<organism evidence="2 3">
    <name type="scientific">Zootermopsis nevadensis</name>
    <name type="common">Dampwood termite</name>
    <dbReference type="NCBI Taxonomy" id="136037"/>
    <lineage>
        <taxon>Eukaryota</taxon>
        <taxon>Metazoa</taxon>
        <taxon>Ecdysozoa</taxon>
        <taxon>Arthropoda</taxon>
        <taxon>Hexapoda</taxon>
        <taxon>Insecta</taxon>
        <taxon>Pterygota</taxon>
        <taxon>Neoptera</taxon>
        <taxon>Polyneoptera</taxon>
        <taxon>Dictyoptera</taxon>
        <taxon>Blattodea</taxon>
        <taxon>Blattoidea</taxon>
        <taxon>Termitoidae</taxon>
        <taxon>Termopsidae</taxon>
        <taxon>Zootermopsis</taxon>
    </lineage>
</organism>
<accession>A0A067RGA0</accession>
<dbReference type="EMBL" id="KK852702">
    <property type="protein sequence ID" value="KDR18117.1"/>
    <property type="molecule type" value="Genomic_DNA"/>
</dbReference>
<dbReference type="InParanoid" id="A0A067RGA0"/>
<reference evidence="2 3" key="1">
    <citation type="journal article" date="2014" name="Nat. Commun.">
        <title>Molecular traces of alternative social organization in a termite genome.</title>
        <authorList>
            <person name="Terrapon N."/>
            <person name="Li C."/>
            <person name="Robertson H.M."/>
            <person name="Ji L."/>
            <person name="Meng X."/>
            <person name="Booth W."/>
            <person name="Chen Z."/>
            <person name="Childers C.P."/>
            <person name="Glastad K.M."/>
            <person name="Gokhale K."/>
            <person name="Gowin J."/>
            <person name="Gronenberg W."/>
            <person name="Hermansen R.A."/>
            <person name="Hu H."/>
            <person name="Hunt B.G."/>
            <person name="Huylmans A.K."/>
            <person name="Khalil S.M."/>
            <person name="Mitchell R.D."/>
            <person name="Munoz-Torres M.C."/>
            <person name="Mustard J.A."/>
            <person name="Pan H."/>
            <person name="Reese J.T."/>
            <person name="Scharf M.E."/>
            <person name="Sun F."/>
            <person name="Vogel H."/>
            <person name="Xiao J."/>
            <person name="Yang W."/>
            <person name="Yang Z."/>
            <person name="Yang Z."/>
            <person name="Zhou J."/>
            <person name="Zhu J."/>
            <person name="Brent C.S."/>
            <person name="Elsik C.G."/>
            <person name="Goodisman M.A."/>
            <person name="Liberles D.A."/>
            <person name="Roe R.M."/>
            <person name="Vargo E.L."/>
            <person name="Vilcinskas A."/>
            <person name="Wang J."/>
            <person name="Bornberg-Bauer E."/>
            <person name="Korb J."/>
            <person name="Zhang G."/>
            <person name="Liebig J."/>
        </authorList>
    </citation>
    <scope>NUCLEOTIDE SEQUENCE [LARGE SCALE GENOMIC DNA]</scope>
    <source>
        <tissue evidence="2">Whole organism</tissue>
    </source>
</reference>
<proteinExistence type="predicted"/>
<sequence length="183" mass="19524">MHQHPIMSRQTVSDTPSISTISTSCRDAGIHPGGPNGQRDARHPTLRKSPMYHDMDSVQPTSNVGVGETLPFSLVLSSSLTNTFLSGDLAWLPQAPSSKHMSQQSCNAKSILLPLLADGFTATRRLHRTAAHGALVSVGRGTAVPVLTSCPVSAINVPGPSDGYRPAESFLHIFVVPRFSTLF</sequence>
<protein>
    <submittedName>
        <fullName evidence="2">Uncharacterized protein</fullName>
    </submittedName>
</protein>
<gene>
    <name evidence="2" type="ORF">L798_07659</name>
</gene>
<name>A0A067RGA0_ZOONE</name>
<dbReference type="AlphaFoldDB" id="A0A067RGA0"/>
<dbReference type="Proteomes" id="UP000027135">
    <property type="component" value="Unassembled WGS sequence"/>
</dbReference>
<evidence type="ECO:0000313" key="2">
    <source>
        <dbReference type="EMBL" id="KDR18117.1"/>
    </source>
</evidence>
<keyword evidence="3" id="KW-1185">Reference proteome</keyword>
<evidence type="ECO:0000313" key="3">
    <source>
        <dbReference type="Proteomes" id="UP000027135"/>
    </source>
</evidence>
<feature type="compositionally biased region" description="Low complexity" evidence="1">
    <location>
        <begin position="11"/>
        <end position="24"/>
    </location>
</feature>